<reference evidence="15 16" key="1">
    <citation type="submission" date="2010-08" db="EMBL/GenBank/DDBJ databases">
        <title>Complete sequence of Gallionella capsiferriformans ES-2.</title>
        <authorList>
            <consortium name="US DOE Joint Genome Institute"/>
            <person name="Lucas S."/>
            <person name="Copeland A."/>
            <person name="Lapidus A."/>
            <person name="Cheng J.-F."/>
            <person name="Bruce D."/>
            <person name="Goodwin L."/>
            <person name="Pitluck S."/>
            <person name="Chertkov O."/>
            <person name="Davenport K.W."/>
            <person name="Detter J.C."/>
            <person name="Han C."/>
            <person name="Tapia R."/>
            <person name="Land M."/>
            <person name="Hauser L."/>
            <person name="Chang Y.-J."/>
            <person name="Jeffries C."/>
            <person name="Kyrpides N."/>
            <person name="Ivanova N."/>
            <person name="Mikhailova N."/>
            <person name="Shelobolina E.S."/>
            <person name="Picardal F."/>
            <person name="Roden E."/>
            <person name="Emerson D."/>
            <person name="Woyke T."/>
        </authorList>
    </citation>
    <scope>NUCLEOTIDE SEQUENCE [LARGE SCALE GENOMIC DNA]</scope>
    <source>
        <strain evidence="15 16">ES-2</strain>
    </source>
</reference>
<dbReference type="GO" id="GO:0043335">
    <property type="term" value="P:protein unfolding"/>
    <property type="evidence" value="ECO:0007669"/>
    <property type="project" value="TreeGrafter"/>
</dbReference>
<dbReference type="SUPFAM" id="SSF54534">
    <property type="entry name" value="FKBP-like"/>
    <property type="match status" value="1"/>
</dbReference>
<evidence type="ECO:0000256" key="7">
    <source>
        <dbReference type="ARBA" id="ARBA00023186"/>
    </source>
</evidence>
<dbReference type="PROSITE" id="PS50059">
    <property type="entry name" value="FKBP_PPIASE"/>
    <property type="match status" value="1"/>
</dbReference>
<evidence type="ECO:0000256" key="4">
    <source>
        <dbReference type="ARBA" id="ARBA00016902"/>
    </source>
</evidence>
<dbReference type="PANTHER" id="PTHR30560">
    <property type="entry name" value="TRIGGER FACTOR CHAPERONE AND PEPTIDYL-PROLYL CIS/TRANS ISOMERASE"/>
    <property type="match status" value="1"/>
</dbReference>
<keyword evidence="5 11" id="KW-0132">Cell division</keyword>
<evidence type="ECO:0000259" key="14">
    <source>
        <dbReference type="PROSITE" id="PS50059"/>
    </source>
</evidence>
<comment type="catalytic activity">
    <reaction evidence="1 11 12">
        <text>[protein]-peptidylproline (omega=180) = [protein]-peptidylproline (omega=0)</text>
        <dbReference type="Rhea" id="RHEA:16237"/>
        <dbReference type="Rhea" id="RHEA-COMP:10747"/>
        <dbReference type="Rhea" id="RHEA-COMP:10748"/>
        <dbReference type="ChEBI" id="CHEBI:83833"/>
        <dbReference type="ChEBI" id="CHEBI:83834"/>
        <dbReference type="EC" id="5.2.1.8"/>
    </reaction>
</comment>
<dbReference type="GO" id="GO:0051083">
    <property type="term" value="P:'de novo' cotranslational protein folding"/>
    <property type="evidence" value="ECO:0007669"/>
    <property type="project" value="TreeGrafter"/>
</dbReference>
<dbReference type="Pfam" id="PF05698">
    <property type="entry name" value="Trigger_C"/>
    <property type="match status" value="1"/>
</dbReference>
<dbReference type="Gene3D" id="3.10.50.40">
    <property type="match status" value="1"/>
</dbReference>
<evidence type="ECO:0000256" key="13">
    <source>
        <dbReference type="RuleBase" id="RU003914"/>
    </source>
</evidence>
<dbReference type="PANTHER" id="PTHR30560:SF3">
    <property type="entry name" value="TRIGGER FACTOR-LIKE PROTEIN TIG, CHLOROPLASTIC"/>
    <property type="match status" value="1"/>
</dbReference>
<protein>
    <recommendedName>
        <fullName evidence="4 11">Trigger factor</fullName>
        <shortName evidence="11">TF</shortName>
        <ecNumber evidence="3 11">5.2.1.8</ecNumber>
    </recommendedName>
    <alternativeName>
        <fullName evidence="10 11">PPIase</fullName>
    </alternativeName>
</protein>
<dbReference type="SUPFAM" id="SSF109998">
    <property type="entry name" value="Triger factor/SurA peptide-binding domain-like"/>
    <property type="match status" value="1"/>
</dbReference>
<dbReference type="HAMAP" id="MF_00303">
    <property type="entry name" value="Trigger_factor_Tig"/>
    <property type="match status" value="1"/>
</dbReference>
<dbReference type="GO" id="GO:0005737">
    <property type="term" value="C:cytoplasm"/>
    <property type="evidence" value="ECO:0007669"/>
    <property type="project" value="UniProtKB-SubCell"/>
</dbReference>
<dbReference type="Gene3D" id="3.30.70.1050">
    <property type="entry name" value="Trigger factor ribosome-binding domain"/>
    <property type="match status" value="1"/>
</dbReference>
<dbReference type="GO" id="GO:0043022">
    <property type="term" value="F:ribosome binding"/>
    <property type="evidence" value="ECO:0007669"/>
    <property type="project" value="TreeGrafter"/>
</dbReference>
<dbReference type="Gene3D" id="1.10.3120.10">
    <property type="entry name" value="Trigger factor, C-terminal domain"/>
    <property type="match status" value="1"/>
</dbReference>
<keyword evidence="7 11" id="KW-0143">Chaperone</keyword>
<keyword evidence="9 11" id="KW-0131">Cell cycle</keyword>
<comment type="function">
    <text evidence="11">Involved in protein export. Acts as a chaperone by maintaining the newly synthesized protein in an open conformation. Functions as a peptidyl-prolyl cis-trans isomerase.</text>
</comment>
<dbReference type="InterPro" id="IPR008881">
    <property type="entry name" value="Trigger_fac_ribosome-bd_bac"/>
</dbReference>
<dbReference type="EMBL" id="CP002159">
    <property type="protein sequence ID" value="ADL55644.1"/>
    <property type="molecule type" value="Genomic_DNA"/>
</dbReference>
<dbReference type="Pfam" id="PF00254">
    <property type="entry name" value="FKBP_C"/>
    <property type="match status" value="1"/>
</dbReference>
<dbReference type="Proteomes" id="UP000001235">
    <property type="component" value="Chromosome"/>
</dbReference>
<dbReference type="AlphaFoldDB" id="D9SGJ7"/>
<dbReference type="FunFam" id="3.10.50.40:FF:000001">
    <property type="entry name" value="Trigger factor"/>
    <property type="match status" value="1"/>
</dbReference>
<dbReference type="STRING" id="395494.Galf_1628"/>
<organism evidence="15 16">
    <name type="scientific">Gallionella capsiferriformans (strain ES-2)</name>
    <name type="common">Gallionella ferruginea capsiferriformans (strain ES-2)</name>
    <dbReference type="NCBI Taxonomy" id="395494"/>
    <lineage>
        <taxon>Bacteria</taxon>
        <taxon>Pseudomonadati</taxon>
        <taxon>Pseudomonadota</taxon>
        <taxon>Betaproteobacteria</taxon>
        <taxon>Nitrosomonadales</taxon>
        <taxon>Gallionellaceae</taxon>
        <taxon>Gallionella</taxon>
    </lineage>
</organism>
<dbReference type="InterPro" id="IPR001179">
    <property type="entry name" value="PPIase_FKBP_dom"/>
</dbReference>
<evidence type="ECO:0000256" key="9">
    <source>
        <dbReference type="ARBA" id="ARBA00023306"/>
    </source>
</evidence>
<evidence type="ECO:0000256" key="3">
    <source>
        <dbReference type="ARBA" id="ARBA00013194"/>
    </source>
</evidence>
<evidence type="ECO:0000256" key="6">
    <source>
        <dbReference type="ARBA" id="ARBA00023110"/>
    </source>
</evidence>
<evidence type="ECO:0000256" key="10">
    <source>
        <dbReference type="ARBA" id="ARBA00029986"/>
    </source>
</evidence>
<evidence type="ECO:0000256" key="1">
    <source>
        <dbReference type="ARBA" id="ARBA00000971"/>
    </source>
</evidence>
<dbReference type="HOGENOM" id="CLU_033058_2_0_4"/>
<dbReference type="GO" id="GO:0003755">
    <property type="term" value="F:peptidyl-prolyl cis-trans isomerase activity"/>
    <property type="evidence" value="ECO:0007669"/>
    <property type="project" value="UniProtKB-UniRule"/>
</dbReference>
<dbReference type="InterPro" id="IPR037041">
    <property type="entry name" value="Trigger_fac_C_sf"/>
</dbReference>
<name>D9SGJ7_GALCS</name>
<evidence type="ECO:0000313" key="16">
    <source>
        <dbReference type="Proteomes" id="UP000001235"/>
    </source>
</evidence>
<dbReference type="InterPro" id="IPR008880">
    <property type="entry name" value="Trigger_fac_C"/>
</dbReference>
<comment type="similarity">
    <text evidence="2 11 13">Belongs to the FKBP-type PPIase family. Tig subfamily.</text>
</comment>
<keyword evidence="8 11" id="KW-0413">Isomerase</keyword>
<dbReference type="eggNOG" id="COG0544">
    <property type="taxonomic scope" value="Bacteria"/>
</dbReference>
<dbReference type="Pfam" id="PF05697">
    <property type="entry name" value="Trigger_N"/>
    <property type="match status" value="1"/>
</dbReference>
<dbReference type="GO" id="GO:0044183">
    <property type="term" value="F:protein folding chaperone"/>
    <property type="evidence" value="ECO:0007669"/>
    <property type="project" value="TreeGrafter"/>
</dbReference>
<accession>D9SGJ7</accession>
<gene>
    <name evidence="11" type="primary">tig</name>
    <name evidence="15" type="ordered locus">Galf_1628</name>
</gene>
<evidence type="ECO:0000256" key="5">
    <source>
        <dbReference type="ARBA" id="ARBA00022618"/>
    </source>
</evidence>
<dbReference type="InterPro" id="IPR005215">
    <property type="entry name" value="Trig_fac"/>
</dbReference>
<dbReference type="NCBIfam" id="TIGR00115">
    <property type="entry name" value="tig"/>
    <property type="match status" value="1"/>
</dbReference>
<evidence type="ECO:0000256" key="12">
    <source>
        <dbReference type="PROSITE-ProRule" id="PRU00277"/>
    </source>
</evidence>
<feature type="domain" description="PPIase FKBP-type" evidence="14">
    <location>
        <begin position="161"/>
        <end position="260"/>
    </location>
</feature>
<dbReference type="KEGG" id="gca:Galf_1628"/>
<dbReference type="RefSeq" id="WP_013293583.1">
    <property type="nucleotide sequence ID" value="NC_014394.1"/>
</dbReference>
<evidence type="ECO:0000256" key="11">
    <source>
        <dbReference type="HAMAP-Rule" id="MF_00303"/>
    </source>
</evidence>
<keyword evidence="16" id="KW-1185">Reference proteome</keyword>
<proteinExistence type="inferred from homology"/>
<dbReference type="InterPro" id="IPR046357">
    <property type="entry name" value="PPIase_dom_sf"/>
</dbReference>
<comment type="domain">
    <text evidence="11">Consists of 3 domains; the N-terminus binds the ribosome, the middle domain has PPIase activity, while the C-terminus has intrinsic chaperone activity on its own.</text>
</comment>
<dbReference type="InterPro" id="IPR027304">
    <property type="entry name" value="Trigger_fact/SurA_dom_sf"/>
</dbReference>
<dbReference type="PIRSF" id="PIRSF003095">
    <property type="entry name" value="Trigger_factor"/>
    <property type="match status" value="1"/>
</dbReference>
<sequence length="432" mass="48026">MPSVETVSALERRLNATIPQQALRTQVANRLKHIGRTAKIAGFRPGKIPAKVLEQHYGMEARQEALGHALQQSFATAVAAEALRVAGDPEFTVKTSDWNAEEIEYSATFEVYPEVVLGDVAAESVERATYELSQADVDNTIATLRKQRATFESVDRAAASDDKVVIDFVGTLDGVVFQGGEAKEYPVELGSGRMLPEFEAAIAGMKVGETKSFDMTFPENYHGKDVAGKQVTFAITLNSVEGRVLPEVNAEFAMSVGIVDGDVAKLADEIRSNLDREVTRRLKGRNKDAAMDVLVKVAQFELPIALVQWESQRLMEQTVQDMEKRGMAMKGMQLPAELFKERAEKRVKLGLILADLVEKFDLKAQPEKVRTLVEDYAQSFEHPEEVVRWYYADPARFQEIENLVLEENVVEWVLSRAKVADKAIAFAELMGN</sequence>
<keyword evidence="11" id="KW-0963">Cytoplasm</keyword>
<dbReference type="SUPFAM" id="SSF102735">
    <property type="entry name" value="Trigger factor ribosome-binding domain"/>
    <property type="match status" value="1"/>
</dbReference>
<dbReference type="EC" id="5.2.1.8" evidence="3 11"/>
<dbReference type="InterPro" id="IPR036611">
    <property type="entry name" value="Trigger_fac_ribosome-bd_sf"/>
</dbReference>
<dbReference type="OrthoDB" id="9767721at2"/>
<keyword evidence="6 11" id="KW-0697">Rotamase</keyword>
<dbReference type="GO" id="GO:0051301">
    <property type="term" value="P:cell division"/>
    <property type="evidence" value="ECO:0007669"/>
    <property type="project" value="UniProtKB-KW"/>
</dbReference>
<comment type="subcellular location">
    <subcellularLocation>
        <location evidence="11">Cytoplasm</location>
    </subcellularLocation>
    <text evidence="11">About half TF is bound to the ribosome near the polypeptide exit tunnel while the other half is free in the cytoplasm.</text>
</comment>
<dbReference type="GO" id="GO:0015031">
    <property type="term" value="P:protein transport"/>
    <property type="evidence" value="ECO:0007669"/>
    <property type="project" value="UniProtKB-UniRule"/>
</dbReference>
<evidence type="ECO:0000256" key="2">
    <source>
        <dbReference type="ARBA" id="ARBA00005464"/>
    </source>
</evidence>
<evidence type="ECO:0000256" key="8">
    <source>
        <dbReference type="ARBA" id="ARBA00023235"/>
    </source>
</evidence>
<evidence type="ECO:0000313" key="15">
    <source>
        <dbReference type="EMBL" id="ADL55644.1"/>
    </source>
</evidence>